<keyword evidence="5" id="KW-0520">NAD</keyword>
<keyword evidence="6" id="KW-0406">Ion transport</keyword>
<keyword evidence="3" id="KW-0633">Potassium transport</keyword>
<evidence type="ECO:0000256" key="6">
    <source>
        <dbReference type="ARBA" id="ARBA00023065"/>
    </source>
</evidence>
<dbReference type="EMBL" id="JASGBQ010000006">
    <property type="protein sequence ID" value="MDI9241954.1"/>
    <property type="molecule type" value="Genomic_DNA"/>
</dbReference>
<feature type="domain" description="RCK N-terminal" evidence="7">
    <location>
        <begin position="228"/>
        <end position="345"/>
    </location>
</feature>
<dbReference type="Gene3D" id="3.40.50.720">
    <property type="entry name" value="NAD(P)-binding Rossmann-like Domain"/>
    <property type="match status" value="2"/>
</dbReference>
<dbReference type="NCBIfam" id="NF007041">
    <property type="entry name" value="PRK09496.3-4"/>
    <property type="match status" value="1"/>
</dbReference>
<evidence type="ECO:0000256" key="3">
    <source>
        <dbReference type="ARBA" id="ARBA00022538"/>
    </source>
</evidence>
<gene>
    <name evidence="9" type="primary">trkA</name>
    <name evidence="9" type="ORF">QJ036_05600</name>
</gene>
<feature type="domain" description="RCK C-terminal" evidence="8">
    <location>
        <begin position="371"/>
        <end position="452"/>
    </location>
</feature>
<evidence type="ECO:0000313" key="10">
    <source>
        <dbReference type="Proteomes" id="UP001300383"/>
    </source>
</evidence>
<evidence type="ECO:0000256" key="2">
    <source>
        <dbReference type="ARBA" id="ARBA00022448"/>
    </source>
</evidence>
<dbReference type="PROSITE" id="PS51201">
    <property type="entry name" value="RCK_N"/>
    <property type="match status" value="2"/>
</dbReference>
<dbReference type="PRINTS" id="PR00335">
    <property type="entry name" value="KUPTAKETRKA"/>
</dbReference>
<dbReference type="Pfam" id="PF02080">
    <property type="entry name" value="TrkA_C"/>
    <property type="match status" value="1"/>
</dbReference>
<dbReference type="InterPro" id="IPR006036">
    <property type="entry name" value="K_uptake_TrkA"/>
</dbReference>
<feature type="domain" description="RCK C-terminal" evidence="8">
    <location>
        <begin position="140"/>
        <end position="223"/>
    </location>
</feature>
<dbReference type="InterPro" id="IPR006037">
    <property type="entry name" value="RCK_C"/>
</dbReference>
<feature type="domain" description="RCK N-terminal" evidence="7">
    <location>
        <begin position="1"/>
        <end position="120"/>
    </location>
</feature>
<dbReference type="PANTHER" id="PTHR43833:SF5">
    <property type="entry name" value="TRK SYSTEM POTASSIUM UPTAKE PROTEIN TRKA"/>
    <property type="match status" value="1"/>
</dbReference>
<keyword evidence="4" id="KW-0630">Potassium</keyword>
<evidence type="ECO:0000259" key="7">
    <source>
        <dbReference type="PROSITE" id="PS51201"/>
    </source>
</evidence>
<dbReference type="InterPro" id="IPR003148">
    <property type="entry name" value="RCK_N"/>
</dbReference>
<accession>A0AAP4BCS1</accession>
<keyword evidence="10" id="KW-1185">Reference proteome</keyword>
<dbReference type="Pfam" id="PF02254">
    <property type="entry name" value="TrkA_N"/>
    <property type="match status" value="2"/>
</dbReference>
<protein>
    <recommendedName>
        <fullName evidence="1">Trk system potassium uptake protein TrkA</fullName>
    </recommendedName>
</protein>
<keyword evidence="2" id="KW-0813">Transport</keyword>
<dbReference type="Proteomes" id="UP001300383">
    <property type="component" value="Unassembled WGS sequence"/>
</dbReference>
<evidence type="ECO:0000259" key="8">
    <source>
        <dbReference type="PROSITE" id="PS51202"/>
    </source>
</evidence>
<dbReference type="NCBIfam" id="NF007031">
    <property type="entry name" value="PRK09496.1-2"/>
    <property type="match status" value="1"/>
</dbReference>
<evidence type="ECO:0000313" key="9">
    <source>
        <dbReference type="EMBL" id="MDI9241954.1"/>
    </source>
</evidence>
<evidence type="ECO:0000256" key="1">
    <source>
        <dbReference type="ARBA" id="ARBA00017378"/>
    </source>
</evidence>
<dbReference type="PROSITE" id="PS51202">
    <property type="entry name" value="RCK_C"/>
    <property type="match status" value="2"/>
</dbReference>
<name>A0AAP4BCS1_9FIRM</name>
<sequence>MKILIVGIGKVGYTLAKHLSAEDNDVAVIDKSQEAVDRAGDSLDVLCLKGSGLSASVLLEAGVREADLIIATTPGDEINMLCCLTAKRLGAKNTVARIRDPEYAREVSVLKQELGINMIINPELEAANEIGRVLRFPTAINVETFAGRKVELIAFRVKRGDKLVGRPLSQVMGEIRLPVLFCTAVRGEEVIIPDGNFVPQEQDLMYIAGKPSAITDFFKYEGKYQKRVKHAILIGGGRIAYYLGLGMSQMGMKITIIEQNKRRCQELDELLPDCTIIHGDGTDEQVLEEEHVESAGAVVTLTGRDEENLLTALFASRLQVPKVVAKINRGNYEGIIKTLGIDSVISPKNITAAQIIRYVRALRNTIGSNVETLHRIADGKAEALEFVAREGSRNLREPFRNIRFKKHFLVAAIVRNGAIIIPTGNDWIQENDSVIVITRSSNVNDLNDIFEN</sequence>
<reference evidence="9 10" key="1">
    <citation type="submission" date="2023-05" db="EMBL/GenBank/DDBJ databases">
        <title>[ruminococcus] sp. nov., isolated from a pig farm feces dump.</title>
        <authorList>
            <person name="Chang Y.-H."/>
        </authorList>
    </citation>
    <scope>NUCLEOTIDE SEQUENCE [LARGE SCALE GENOMIC DNA]</scope>
    <source>
        <strain evidence="9 10">YH-rum2234</strain>
    </source>
</reference>
<dbReference type="SUPFAM" id="SSF51735">
    <property type="entry name" value="NAD(P)-binding Rossmann-fold domains"/>
    <property type="match status" value="2"/>
</dbReference>
<organism evidence="9 10">
    <name type="scientific">Fusibacillus kribbianus</name>
    <dbReference type="NCBI Taxonomy" id="3044208"/>
    <lineage>
        <taxon>Bacteria</taxon>
        <taxon>Bacillati</taxon>
        <taxon>Bacillota</taxon>
        <taxon>Clostridia</taxon>
        <taxon>Lachnospirales</taxon>
        <taxon>Lachnospiraceae</taxon>
        <taxon>Fusibacillus</taxon>
    </lineage>
</organism>
<dbReference type="InterPro" id="IPR050721">
    <property type="entry name" value="Trk_Ktr_HKT_K-transport"/>
</dbReference>
<dbReference type="RefSeq" id="WP_283230460.1">
    <property type="nucleotide sequence ID" value="NZ_JASGBQ010000006.1"/>
</dbReference>
<dbReference type="NCBIfam" id="NF007033">
    <property type="entry name" value="PRK09496.1-5"/>
    <property type="match status" value="1"/>
</dbReference>
<evidence type="ECO:0000256" key="5">
    <source>
        <dbReference type="ARBA" id="ARBA00023027"/>
    </source>
</evidence>
<dbReference type="AlphaFoldDB" id="A0AAP4BCS1"/>
<dbReference type="InterPro" id="IPR036721">
    <property type="entry name" value="RCK_C_sf"/>
</dbReference>
<evidence type="ECO:0000256" key="4">
    <source>
        <dbReference type="ARBA" id="ARBA00022958"/>
    </source>
</evidence>
<dbReference type="GO" id="GO:0015079">
    <property type="term" value="F:potassium ion transmembrane transporter activity"/>
    <property type="evidence" value="ECO:0007669"/>
    <property type="project" value="InterPro"/>
</dbReference>
<proteinExistence type="predicted"/>
<dbReference type="GO" id="GO:0005886">
    <property type="term" value="C:plasma membrane"/>
    <property type="evidence" value="ECO:0007669"/>
    <property type="project" value="InterPro"/>
</dbReference>
<comment type="caution">
    <text evidence="9">The sequence shown here is derived from an EMBL/GenBank/DDBJ whole genome shotgun (WGS) entry which is preliminary data.</text>
</comment>
<dbReference type="InterPro" id="IPR036291">
    <property type="entry name" value="NAD(P)-bd_dom_sf"/>
</dbReference>
<dbReference type="NCBIfam" id="NF007039">
    <property type="entry name" value="PRK09496.3-2"/>
    <property type="match status" value="1"/>
</dbReference>
<dbReference type="SUPFAM" id="SSF116726">
    <property type="entry name" value="TrkA C-terminal domain-like"/>
    <property type="match status" value="2"/>
</dbReference>
<dbReference type="PANTHER" id="PTHR43833">
    <property type="entry name" value="POTASSIUM CHANNEL PROTEIN 2-RELATED-RELATED"/>
    <property type="match status" value="1"/>
</dbReference>
<dbReference type="Gene3D" id="3.30.70.1450">
    <property type="entry name" value="Regulator of K+ conductance, C-terminal domain"/>
    <property type="match status" value="2"/>
</dbReference>